<dbReference type="InterPro" id="IPR037802">
    <property type="entry name" value="SGF29"/>
</dbReference>
<gene>
    <name evidence="3" type="ORF">A1Q1_02129</name>
</gene>
<dbReference type="KEGG" id="tasa:A1Q1_02129"/>
<protein>
    <recommendedName>
        <fullName evidence="2">SGF29 C-terminal domain-containing protein</fullName>
    </recommendedName>
</protein>
<dbReference type="GeneID" id="25985643"/>
<dbReference type="EMBL" id="ALBS01000189">
    <property type="protein sequence ID" value="EJT48870.1"/>
    <property type="molecule type" value="Genomic_DNA"/>
</dbReference>
<evidence type="ECO:0000256" key="1">
    <source>
        <dbReference type="SAM" id="MobiDB-lite"/>
    </source>
</evidence>
<dbReference type="Proteomes" id="UP000002748">
    <property type="component" value="Unassembled WGS sequence"/>
</dbReference>
<dbReference type="HOGENOM" id="CLU_565232_0_0_1"/>
<evidence type="ECO:0000313" key="4">
    <source>
        <dbReference type="Proteomes" id="UP000002748"/>
    </source>
</evidence>
<feature type="compositionally biased region" description="Basic and acidic residues" evidence="1">
    <location>
        <begin position="382"/>
        <end position="402"/>
    </location>
</feature>
<sequence length="483" mass="51791">MTQAWHTLVDTIRQLPSAPGSTSVQAEKATLELALDQLSALIDLRKGIVSPTPEATPPPGMQGKRKRRPSHSSPGLGMHPLTTKRRAGTLPGTPLSQKTPPGASDDLRPGIKVAAKQKAHDGEWVLATIKNRQGTKYEVQDADDGSRWTVSIAQIIKLPNGEEGKTFKKGDTVHALYPDTTSFYKATVIQGLEGRTYKLSFVDDGDNISEVDRDFVVLQLKLGLYYIHILDGWGWDPGLGLISRCWGMSCGLMLGHASLGPLADTCSTRARSDPARATVGHGRLPDAIAPLFKVDPLATQAQHRAHVQVHLVLGVGLLGAVVQAARVRFVVLGIILLTPKAAPATARHMDAVLVLQPQGPHATEAVQVDIETVHGVANEQAQHGEEGERADERHADPPVEREQVRAAVTREVGPERSACDGVHAEHPEKQVACRLDCGLVEEEQVREQPLDSGVSGVVGCIESCLEGEGISIDRALGPGPEPK</sequence>
<dbReference type="Pfam" id="PF07039">
    <property type="entry name" value="SGF29_Tudor"/>
    <property type="match status" value="1"/>
</dbReference>
<dbReference type="InterPro" id="IPR002999">
    <property type="entry name" value="Tudor"/>
</dbReference>
<reference evidence="3 4" key="1">
    <citation type="journal article" date="2012" name="Eukaryot. Cell">
        <title>Draft genome sequence of CBS 2479, the standard type strain of Trichosporon asahii.</title>
        <authorList>
            <person name="Yang R.Y."/>
            <person name="Li H.T."/>
            <person name="Zhu H."/>
            <person name="Zhou G.P."/>
            <person name="Wang M."/>
            <person name="Wang L."/>
        </authorList>
    </citation>
    <scope>NUCLEOTIDE SEQUENCE [LARGE SCALE GENOMIC DNA]</scope>
    <source>
        <strain evidence="4">ATCC 90039 / CBS 2479 / JCM 2466 / KCTC 7840 / NCYC 2677 / UAMH 7654</strain>
    </source>
</reference>
<name>J4UCV2_TRIAS</name>
<feature type="region of interest" description="Disordered" evidence="1">
    <location>
        <begin position="49"/>
        <end position="108"/>
    </location>
</feature>
<dbReference type="PROSITE" id="PS51518">
    <property type="entry name" value="SGF29_C"/>
    <property type="match status" value="1"/>
</dbReference>
<feature type="region of interest" description="Disordered" evidence="1">
    <location>
        <begin position="379"/>
        <end position="402"/>
    </location>
</feature>
<feature type="domain" description="SGF29 C-terminal" evidence="2">
    <location>
        <begin position="103"/>
        <end position="225"/>
    </location>
</feature>
<accession>J4UCV2</accession>
<dbReference type="SMART" id="SM00333">
    <property type="entry name" value="TUDOR"/>
    <property type="match status" value="2"/>
</dbReference>
<dbReference type="OrthoDB" id="10265994at2759"/>
<evidence type="ECO:0000313" key="3">
    <source>
        <dbReference type="EMBL" id="EJT48870.1"/>
    </source>
</evidence>
<dbReference type="AlphaFoldDB" id="J4UCV2"/>
<dbReference type="PANTHER" id="PTHR21539">
    <property type="entry name" value="SAGA-ASSOCIATED FACTOR 29"/>
    <property type="match status" value="1"/>
</dbReference>
<comment type="caution">
    <text evidence="3">The sequence shown here is derived from an EMBL/GenBank/DDBJ whole genome shotgun (WGS) entry which is preliminary data.</text>
</comment>
<proteinExistence type="predicted"/>
<organism evidence="3 4">
    <name type="scientific">Trichosporon asahii var. asahii (strain ATCC 90039 / CBS 2479 / JCM 2466 / KCTC 7840 / NBRC 103889/ NCYC 2677 / UAMH 7654)</name>
    <name type="common">Yeast</name>
    <dbReference type="NCBI Taxonomy" id="1186058"/>
    <lineage>
        <taxon>Eukaryota</taxon>
        <taxon>Fungi</taxon>
        <taxon>Dikarya</taxon>
        <taxon>Basidiomycota</taxon>
        <taxon>Agaricomycotina</taxon>
        <taxon>Tremellomycetes</taxon>
        <taxon>Trichosporonales</taxon>
        <taxon>Trichosporonaceae</taxon>
        <taxon>Trichosporon</taxon>
    </lineage>
</organism>
<dbReference type="GO" id="GO:0000124">
    <property type="term" value="C:SAGA complex"/>
    <property type="evidence" value="ECO:0007669"/>
    <property type="project" value="InterPro"/>
</dbReference>
<dbReference type="CDD" id="cd20393">
    <property type="entry name" value="Tudor_SGF29_rpt1"/>
    <property type="match status" value="1"/>
</dbReference>
<dbReference type="PANTHER" id="PTHR21539:SF0">
    <property type="entry name" value="SAGA-ASSOCIATED FACTOR 29"/>
    <property type="match status" value="1"/>
</dbReference>
<dbReference type="VEuPathDB" id="FungiDB:A1Q1_02129"/>
<dbReference type="Gene3D" id="2.30.30.140">
    <property type="match status" value="2"/>
</dbReference>
<evidence type="ECO:0000259" key="2">
    <source>
        <dbReference type="PROSITE" id="PS51518"/>
    </source>
</evidence>
<dbReference type="InterPro" id="IPR047288">
    <property type="entry name" value="Tudor_SGF29_rpt1"/>
</dbReference>
<dbReference type="InterPro" id="IPR010750">
    <property type="entry name" value="SGF29_tudor-like_dom"/>
</dbReference>
<dbReference type="RefSeq" id="XP_014180549.1">
    <property type="nucleotide sequence ID" value="XM_014325074.1"/>
</dbReference>